<feature type="transmembrane region" description="Helical" evidence="1">
    <location>
        <begin position="197"/>
        <end position="215"/>
    </location>
</feature>
<dbReference type="AlphaFoldDB" id="A0A562UMK8"/>
<protein>
    <submittedName>
        <fullName evidence="2">Uncharacterized protein</fullName>
    </submittedName>
</protein>
<accession>A0A562UMK8</accession>
<dbReference type="Proteomes" id="UP000320547">
    <property type="component" value="Unassembled WGS sequence"/>
</dbReference>
<feature type="transmembrane region" description="Helical" evidence="1">
    <location>
        <begin position="12"/>
        <end position="32"/>
    </location>
</feature>
<feature type="transmembrane region" description="Helical" evidence="1">
    <location>
        <begin position="168"/>
        <end position="185"/>
    </location>
</feature>
<reference evidence="2 3" key="1">
    <citation type="submission" date="2019-07" db="EMBL/GenBank/DDBJ databases">
        <title>Genomic Encyclopedia of Archaeal and Bacterial Type Strains, Phase II (KMG-II): from individual species to whole genera.</title>
        <authorList>
            <person name="Goeker M."/>
        </authorList>
    </citation>
    <scope>NUCLEOTIDE SEQUENCE [LARGE SCALE GENOMIC DNA]</scope>
    <source>
        <strain evidence="2 3">ATCC BAA-2084</strain>
    </source>
</reference>
<evidence type="ECO:0000313" key="3">
    <source>
        <dbReference type="Proteomes" id="UP000320547"/>
    </source>
</evidence>
<proteinExistence type="predicted"/>
<dbReference type="OrthoDB" id="648493at2"/>
<keyword evidence="1" id="KW-1133">Transmembrane helix</keyword>
<feature type="transmembrane region" description="Helical" evidence="1">
    <location>
        <begin position="76"/>
        <end position="95"/>
    </location>
</feature>
<sequence length="235" mass="25726">MTANPRADGFFQLMAWILALLVVAGFGALQFLAPEMASPMRPTVALHGLIFFGWFALLIVQPRLIAQGNYARHKQIGQLSMGLAIALVIMGVFITREAYLRPGWSIAGMGPESSIMFPFTDLIFFSLLYWLAYAKRTEAQAHKRLMLFAGIVMLDPALARLFTALGLPPPFITAVELGLVIAVMIHDRNSLGRIHWATWLGLALLAAVYPLAFGVSQTTAWTDLFTAVLGSPPPI</sequence>
<organism evidence="2 3">
    <name type="scientific">Altererythrobacter ishigakiensis</name>
    <dbReference type="NCBI Taxonomy" id="476157"/>
    <lineage>
        <taxon>Bacteria</taxon>
        <taxon>Pseudomonadati</taxon>
        <taxon>Pseudomonadota</taxon>
        <taxon>Alphaproteobacteria</taxon>
        <taxon>Sphingomonadales</taxon>
        <taxon>Erythrobacteraceae</taxon>
        <taxon>Altererythrobacter</taxon>
    </lineage>
</organism>
<dbReference type="RefSeq" id="WP_067598286.1">
    <property type="nucleotide sequence ID" value="NZ_CP015963.1"/>
</dbReference>
<dbReference type="STRING" id="476157.GCA_001663155_01062"/>
<feature type="transmembrane region" description="Helical" evidence="1">
    <location>
        <begin position="44"/>
        <end position="64"/>
    </location>
</feature>
<dbReference type="EMBL" id="VLLK01000002">
    <property type="protein sequence ID" value="TWJ06848.1"/>
    <property type="molecule type" value="Genomic_DNA"/>
</dbReference>
<feature type="transmembrane region" description="Helical" evidence="1">
    <location>
        <begin position="115"/>
        <end position="133"/>
    </location>
</feature>
<keyword evidence="1" id="KW-0812">Transmembrane</keyword>
<evidence type="ECO:0000313" key="2">
    <source>
        <dbReference type="EMBL" id="TWJ06848.1"/>
    </source>
</evidence>
<keyword evidence="3" id="KW-1185">Reference proteome</keyword>
<comment type="caution">
    <text evidence="2">The sequence shown here is derived from an EMBL/GenBank/DDBJ whole genome shotgun (WGS) entry which is preliminary data.</text>
</comment>
<gene>
    <name evidence="2" type="ORF">JN10_2386</name>
</gene>
<evidence type="ECO:0000256" key="1">
    <source>
        <dbReference type="SAM" id="Phobius"/>
    </source>
</evidence>
<keyword evidence="1" id="KW-0472">Membrane</keyword>
<name>A0A562UMK8_9SPHN</name>